<sequence>MGIIQTVAFFRRGFAHASRPRWRQRRSQKRISHTFYEATVDQ</sequence>
<proteinExistence type="predicted"/>
<dbReference type="Proteomes" id="UP000237105">
    <property type="component" value="Unassembled WGS sequence"/>
</dbReference>
<comment type="caution">
    <text evidence="1">The sequence shown here is derived from an EMBL/GenBank/DDBJ whole genome shotgun (WGS) entry which is preliminary data.</text>
</comment>
<keyword evidence="2" id="KW-1185">Reference proteome</keyword>
<dbReference type="EMBL" id="JXTB01000144">
    <property type="protein sequence ID" value="PON58956.1"/>
    <property type="molecule type" value="Genomic_DNA"/>
</dbReference>
<evidence type="ECO:0000313" key="1">
    <source>
        <dbReference type="EMBL" id="PON58956.1"/>
    </source>
</evidence>
<organism evidence="1 2">
    <name type="scientific">Parasponia andersonii</name>
    <name type="common">Sponia andersonii</name>
    <dbReference type="NCBI Taxonomy" id="3476"/>
    <lineage>
        <taxon>Eukaryota</taxon>
        <taxon>Viridiplantae</taxon>
        <taxon>Streptophyta</taxon>
        <taxon>Embryophyta</taxon>
        <taxon>Tracheophyta</taxon>
        <taxon>Spermatophyta</taxon>
        <taxon>Magnoliopsida</taxon>
        <taxon>eudicotyledons</taxon>
        <taxon>Gunneridae</taxon>
        <taxon>Pentapetalae</taxon>
        <taxon>rosids</taxon>
        <taxon>fabids</taxon>
        <taxon>Rosales</taxon>
        <taxon>Cannabaceae</taxon>
        <taxon>Parasponia</taxon>
    </lineage>
</organism>
<dbReference type="AlphaFoldDB" id="A0A2P5CD14"/>
<gene>
    <name evidence="1" type="ORF">PanWU01x14_162710</name>
</gene>
<reference evidence="2" key="1">
    <citation type="submission" date="2016-06" db="EMBL/GenBank/DDBJ databases">
        <title>Parallel loss of symbiosis genes in relatives of nitrogen-fixing non-legume Parasponia.</title>
        <authorList>
            <person name="Van Velzen R."/>
            <person name="Holmer R."/>
            <person name="Bu F."/>
            <person name="Rutten L."/>
            <person name="Van Zeijl A."/>
            <person name="Liu W."/>
            <person name="Santuari L."/>
            <person name="Cao Q."/>
            <person name="Sharma T."/>
            <person name="Shen D."/>
            <person name="Roswanjaya Y."/>
            <person name="Wardhani T."/>
            <person name="Kalhor M.S."/>
            <person name="Jansen J."/>
            <person name="Van den Hoogen J."/>
            <person name="Gungor B."/>
            <person name="Hartog M."/>
            <person name="Hontelez J."/>
            <person name="Verver J."/>
            <person name="Yang W.-C."/>
            <person name="Schijlen E."/>
            <person name="Repin R."/>
            <person name="Schilthuizen M."/>
            <person name="Schranz E."/>
            <person name="Heidstra R."/>
            <person name="Miyata K."/>
            <person name="Fedorova E."/>
            <person name="Kohlen W."/>
            <person name="Bisseling T."/>
            <person name="Smit S."/>
            <person name="Geurts R."/>
        </authorList>
    </citation>
    <scope>NUCLEOTIDE SEQUENCE [LARGE SCALE GENOMIC DNA]</scope>
    <source>
        <strain evidence="2">cv. WU1-14</strain>
    </source>
</reference>
<name>A0A2P5CD14_PARAD</name>
<accession>A0A2P5CD14</accession>
<evidence type="ECO:0000313" key="2">
    <source>
        <dbReference type="Proteomes" id="UP000237105"/>
    </source>
</evidence>
<protein>
    <submittedName>
        <fullName evidence="1">Uncharacterized protein</fullName>
    </submittedName>
</protein>